<gene>
    <name evidence="2" type="ORF">CWC05_17280</name>
</gene>
<evidence type="ECO:0000256" key="1">
    <source>
        <dbReference type="SAM" id="SignalP"/>
    </source>
</evidence>
<feature type="signal peptide" evidence="1">
    <location>
        <begin position="1"/>
        <end position="20"/>
    </location>
</feature>
<protein>
    <recommendedName>
        <fullName evidence="4">Tetratricopeptide repeat protein</fullName>
    </recommendedName>
</protein>
<name>A0A5S3Z1M7_9GAMM</name>
<sequence length="332" mass="37366">MKLATLSFLFAATVSMPCTAHLEHIHEPKSQETRLNDLSFDELVEHIAGNKFVIPQPFTHKALSKELAKRTSDERPISHFWRASMLQRAHHFQPALSTLEHYLTLRPSDANALLLKANIETVLGSFDKALATCLSLAAKHSVDLAMVCTLDVKMQSEPLQPIITRLAHSPLREGNSELAYFTQELFATALYFDGQYLAAKQALSPMMGAKLSSSTWLLFADTLMALGQAQQFVEEFSRLKLNIDDIPDALIVRLAHAAPKQWLARAQQRMAHRLADDANNYADALAYYFYHVVDDPITALHWAKQQTHISALKVDTMLYEQIQSELRAQTIN</sequence>
<dbReference type="EMBL" id="PNCG01000021">
    <property type="protein sequence ID" value="TMP85665.1"/>
    <property type="molecule type" value="Genomic_DNA"/>
</dbReference>
<dbReference type="InterPro" id="IPR011990">
    <property type="entry name" value="TPR-like_helical_dom_sf"/>
</dbReference>
<comment type="caution">
    <text evidence="2">The sequence shown here is derived from an EMBL/GenBank/DDBJ whole genome shotgun (WGS) entry which is preliminary data.</text>
</comment>
<dbReference type="AlphaFoldDB" id="A0A5S3Z1M7"/>
<evidence type="ECO:0000313" key="3">
    <source>
        <dbReference type="Proteomes" id="UP000305874"/>
    </source>
</evidence>
<dbReference type="STRING" id="151081.TW72_07885"/>
<reference evidence="3" key="2">
    <citation type="submission" date="2019-06" db="EMBL/GenBank/DDBJ databases">
        <title>Co-occurence of chitin degradation, pigmentation and bioactivity in marine Pseudoalteromonas.</title>
        <authorList>
            <person name="Sonnenschein E.C."/>
            <person name="Bech P.K."/>
        </authorList>
    </citation>
    <scope>NUCLEOTIDE SEQUENCE [LARGE SCALE GENOMIC DNA]</scope>
    <source>
        <strain evidence="3">S2897</strain>
    </source>
</reference>
<proteinExistence type="predicted"/>
<dbReference type="SUPFAM" id="SSF48452">
    <property type="entry name" value="TPR-like"/>
    <property type="match status" value="1"/>
</dbReference>
<accession>A0A5S3Z1M7</accession>
<evidence type="ECO:0000313" key="2">
    <source>
        <dbReference type="EMBL" id="TMP85665.1"/>
    </source>
</evidence>
<dbReference type="Gene3D" id="1.25.40.10">
    <property type="entry name" value="Tetratricopeptide repeat domain"/>
    <property type="match status" value="1"/>
</dbReference>
<evidence type="ECO:0008006" key="4">
    <source>
        <dbReference type="Google" id="ProtNLM"/>
    </source>
</evidence>
<keyword evidence="1" id="KW-0732">Signal</keyword>
<organism evidence="2 3">
    <name type="scientific">Pseudoalteromonas ruthenica</name>
    <dbReference type="NCBI Taxonomy" id="151081"/>
    <lineage>
        <taxon>Bacteria</taxon>
        <taxon>Pseudomonadati</taxon>
        <taxon>Pseudomonadota</taxon>
        <taxon>Gammaproteobacteria</taxon>
        <taxon>Alteromonadales</taxon>
        <taxon>Pseudoalteromonadaceae</taxon>
        <taxon>Pseudoalteromonas</taxon>
    </lineage>
</organism>
<dbReference type="RefSeq" id="WP_138548960.1">
    <property type="nucleotide sequence ID" value="NZ_PNCG01000021.1"/>
</dbReference>
<dbReference type="Proteomes" id="UP000305874">
    <property type="component" value="Unassembled WGS sequence"/>
</dbReference>
<reference evidence="2 3" key="1">
    <citation type="submission" date="2017-12" db="EMBL/GenBank/DDBJ databases">
        <authorList>
            <person name="Paulsen S."/>
            <person name="Gram L.K."/>
        </authorList>
    </citation>
    <scope>NUCLEOTIDE SEQUENCE [LARGE SCALE GENOMIC DNA]</scope>
    <source>
        <strain evidence="2 3">S2897</strain>
    </source>
</reference>
<feature type="chain" id="PRO_5024334507" description="Tetratricopeptide repeat protein" evidence="1">
    <location>
        <begin position="21"/>
        <end position="332"/>
    </location>
</feature>